<dbReference type="Gene3D" id="3.40.1400.10">
    <property type="entry name" value="Sugar-phosphate isomerase, RpiB/LacA/LacB"/>
    <property type="match status" value="1"/>
</dbReference>
<evidence type="ECO:0000313" key="2">
    <source>
        <dbReference type="EMBL" id="SEJ19058.1"/>
    </source>
</evidence>
<proteinExistence type="inferred from homology"/>
<dbReference type="STRING" id="84035.SAMN05660742_104101"/>
<dbReference type="EMBL" id="FNZK01000004">
    <property type="protein sequence ID" value="SEJ19058.1"/>
    <property type="molecule type" value="Genomic_DNA"/>
</dbReference>
<dbReference type="GO" id="GO:0009052">
    <property type="term" value="P:pentose-phosphate shunt, non-oxidative branch"/>
    <property type="evidence" value="ECO:0007669"/>
    <property type="project" value="TreeGrafter"/>
</dbReference>
<dbReference type="PANTHER" id="PTHR30345">
    <property type="entry name" value="RIBOSE-5-PHOSPHATE ISOMERASE B"/>
    <property type="match status" value="1"/>
</dbReference>
<dbReference type="SUPFAM" id="SSF89623">
    <property type="entry name" value="Ribose/Galactose isomerase RpiB/AlsB"/>
    <property type="match status" value="1"/>
</dbReference>
<accession>A0A1H6WQA3</accession>
<comment type="similarity">
    <text evidence="1">Belongs to the LacAB/RpiB family.</text>
</comment>
<dbReference type="Proteomes" id="UP000199662">
    <property type="component" value="Unassembled WGS sequence"/>
</dbReference>
<dbReference type="InterPro" id="IPR003500">
    <property type="entry name" value="RpiB_LacA_LacB"/>
</dbReference>
<organism evidence="2 3">
    <name type="scientific">Propionispira arboris</name>
    <dbReference type="NCBI Taxonomy" id="84035"/>
    <lineage>
        <taxon>Bacteria</taxon>
        <taxon>Bacillati</taxon>
        <taxon>Bacillota</taxon>
        <taxon>Negativicutes</taxon>
        <taxon>Selenomonadales</taxon>
        <taxon>Selenomonadaceae</taxon>
        <taxon>Propionispira</taxon>
    </lineage>
</organism>
<reference evidence="3" key="1">
    <citation type="submission" date="2016-10" db="EMBL/GenBank/DDBJ databases">
        <authorList>
            <person name="Varghese N."/>
            <person name="Submissions S."/>
        </authorList>
    </citation>
    <scope>NUCLEOTIDE SEQUENCE [LARGE SCALE GENOMIC DNA]</scope>
    <source>
        <strain evidence="3">DSM 2179</strain>
    </source>
</reference>
<evidence type="ECO:0000313" key="3">
    <source>
        <dbReference type="Proteomes" id="UP000199662"/>
    </source>
</evidence>
<dbReference type="GO" id="GO:0004751">
    <property type="term" value="F:ribose-5-phosphate isomerase activity"/>
    <property type="evidence" value="ECO:0007669"/>
    <property type="project" value="TreeGrafter"/>
</dbReference>
<dbReference type="NCBIfam" id="NF004051">
    <property type="entry name" value="PRK05571.1"/>
    <property type="match status" value="1"/>
</dbReference>
<dbReference type="PANTHER" id="PTHR30345:SF5">
    <property type="entry name" value="GALACTOSE-6-PHOSPHATE ISOMERASE SUBUNIT LACA"/>
    <property type="match status" value="1"/>
</dbReference>
<dbReference type="GO" id="GO:0019316">
    <property type="term" value="P:D-allose catabolic process"/>
    <property type="evidence" value="ECO:0007669"/>
    <property type="project" value="TreeGrafter"/>
</dbReference>
<dbReference type="RefSeq" id="WP_091829890.1">
    <property type="nucleotide sequence ID" value="NZ_FNZK01000004.1"/>
</dbReference>
<protein>
    <submittedName>
        <fullName evidence="2">Galactose-6-phosphate isomerase</fullName>
    </submittedName>
</protein>
<dbReference type="PIRSF" id="PIRSF005384">
    <property type="entry name" value="RpiB_LacA_B"/>
    <property type="match status" value="1"/>
</dbReference>
<sequence length="141" mass="15110">MKILIGSDHDGYELKEHIKGYLTGKGIDVVDKTTDTVDFVDAAARVSQGILAKEADRGILIDAYGAGSFMAANKHKGIICAEVSDEHSAYMTRSHNNTSIIALGAGIVGAQLAEAIVDSYIEAEYAGGRHQIRVDMLNEML</sequence>
<keyword evidence="3" id="KW-1185">Reference proteome</keyword>
<name>A0A1H6WQA3_9FIRM</name>
<dbReference type="AlphaFoldDB" id="A0A1H6WQA3"/>
<keyword evidence="2" id="KW-0413">Isomerase</keyword>
<dbReference type="NCBIfam" id="NF006380">
    <property type="entry name" value="PRK08621.1"/>
    <property type="match status" value="1"/>
</dbReference>
<dbReference type="InterPro" id="IPR036569">
    <property type="entry name" value="RpiB_LacA_LacB_sf"/>
</dbReference>
<dbReference type="NCBIfam" id="TIGR00689">
    <property type="entry name" value="rpiB_lacA_lacB"/>
    <property type="match status" value="1"/>
</dbReference>
<gene>
    <name evidence="2" type="ORF">SAMN05660742_104101</name>
</gene>
<dbReference type="Pfam" id="PF02502">
    <property type="entry name" value="LacAB_rpiB"/>
    <property type="match status" value="1"/>
</dbReference>
<evidence type="ECO:0000256" key="1">
    <source>
        <dbReference type="ARBA" id="ARBA00008754"/>
    </source>
</evidence>